<gene>
    <name evidence="2" type="ORF">BXY64_0990</name>
</gene>
<dbReference type="OrthoDB" id="271656at2"/>
<dbReference type="Pfam" id="PF01928">
    <property type="entry name" value="CYTH"/>
    <property type="match status" value="1"/>
</dbReference>
<comment type="caution">
    <text evidence="2">The sequence shown here is derived from an EMBL/GenBank/DDBJ whole genome shotgun (WGS) entry which is preliminary data.</text>
</comment>
<dbReference type="AlphaFoldDB" id="A0A419X8K4"/>
<dbReference type="InterPro" id="IPR023577">
    <property type="entry name" value="CYTH_domain"/>
</dbReference>
<dbReference type="SUPFAM" id="SSF55154">
    <property type="entry name" value="CYTH-like phosphatases"/>
    <property type="match status" value="1"/>
</dbReference>
<dbReference type="InterPro" id="IPR008173">
    <property type="entry name" value="Adenylyl_cyclase_CyaB"/>
</dbReference>
<evidence type="ECO:0000313" key="2">
    <source>
        <dbReference type="EMBL" id="RKE03976.1"/>
    </source>
</evidence>
<protein>
    <submittedName>
        <fullName evidence="2">Putative adenylyl cyclase CyaB</fullName>
    </submittedName>
</protein>
<dbReference type="InterPro" id="IPR033469">
    <property type="entry name" value="CYTH-like_dom_sf"/>
</dbReference>
<dbReference type="Gene3D" id="2.40.320.10">
    <property type="entry name" value="Hypothetical Protein Pfu-838710-001"/>
    <property type="match status" value="1"/>
</dbReference>
<dbReference type="EMBL" id="RAPQ01000008">
    <property type="protein sequence ID" value="RKE03976.1"/>
    <property type="molecule type" value="Genomic_DNA"/>
</dbReference>
<reference evidence="2 3" key="1">
    <citation type="submission" date="2018-09" db="EMBL/GenBank/DDBJ databases">
        <title>Genomic Encyclopedia of Archaeal and Bacterial Type Strains, Phase II (KMG-II): from individual species to whole genera.</title>
        <authorList>
            <person name="Goeker M."/>
        </authorList>
    </citation>
    <scope>NUCLEOTIDE SEQUENCE [LARGE SCALE GENOMIC DNA]</scope>
    <source>
        <strain evidence="2 3">DSM 21950</strain>
    </source>
</reference>
<accession>A0A419X8K4</accession>
<proteinExistence type="predicted"/>
<dbReference type="PROSITE" id="PS51707">
    <property type="entry name" value="CYTH"/>
    <property type="match status" value="1"/>
</dbReference>
<sequence length="180" mass="21028">MPVTVEIKAHCKNQDRIREILKSNNADFKGVDHQIDTYFHAKSGRLKLREGKIENNLIHYFREDTKGSRESKVNLYQTKTDSTLKEILEKAMGSRCVVDKKREIYFIENVKFHIDDVKGLGKFVEIEAIDMDEGIPKEKLQEQCNFYIKLLEINAKDLISQSYSDLLEQNSLFNQILIEE</sequence>
<evidence type="ECO:0000313" key="3">
    <source>
        <dbReference type="Proteomes" id="UP000284531"/>
    </source>
</evidence>
<dbReference type="RefSeq" id="WP_120238796.1">
    <property type="nucleotide sequence ID" value="NZ_RAPQ01000008.1"/>
</dbReference>
<dbReference type="PANTHER" id="PTHR21028">
    <property type="entry name" value="SI:CH211-156B7.4"/>
    <property type="match status" value="1"/>
</dbReference>
<keyword evidence="3" id="KW-1185">Reference proteome</keyword>
<name>A0A419X8K4_9BACT</name>
<dbReference type="PANTHER" id="PTHR21028:SF2">
    <property type="entry name" value="CYTH DOMAIN-CONTAINING PROTEIN"/>
    <property type="match status" value="1"/>
</dbReference>
<dbReference type="Proteomes" id="UP000284531">
    <property type="component" value="Unassembled WGS sequence"/>
</dbReference>
<organism evidence="2 3">
    <name type="scientific">Marinifilum flexuosum</name>
    <dbReference type="NCBI Taxonomy" id="1117708"/>
    <lineage>
        <taxon>Bacteria</taxon>
        <taxon>Pseudomonadati</taxon>
        <taxon>Bacteroidota</taxon>
        <taxon>Bacteroidia</taxon>
        <taxon>Marinilabiliales</taxon>
        <taxon>Marinifilaceae</taxon>
    </lineage>
</organism>
<evidence type="ECO:0000259" key="1">
    <source>
        <dbReference type="PROSITE" id="PS51707"/>
    </source>
</evidence>
<dbReference type="CDD" id="cd07890">
    <property type="entry name" value="CYTH-like_AC_IV-like"/>
    <property type="match status" value="1"/>
</dbReference>
<feature type="domain" description="CYTH" evidence="1">
    <location>
        <begin position="2"/>
        <end position="169"/>
    </location>
</feature>